<gene>
    <name evidence="3" type="ORF">PGLA1383_LOCUS35191</name>
</gene>
<feature type="region of interest" description="Disordered" evidence="1">
    <location>
        <begin position="748"/>
        <end position="814"/>
    </location>
</feature>
<dbReference type="EMBL" id="CAJNNV010026194">
    <property type="protein sequence ID" value="CAE8617530.1"/>
    <property type="molecule type" value="Genomic_DNA"/>
</dbReference>
<protein>
    <recommendedName>
        <fullName evidence="2">Cyclic nucleotide-binding domain-containing protein</fullName>
    </recommendedName>
</protein>
<feature type="compositionally biased region" description="Low complexity" evidence="1">
    <location>
        <begin position="803"/>
        <end position="814"/>
    </location>
</feature>
<dbReference type="InterPro" id="IPR050818">
    <property type="entry name" value="KCNH_animal-type"/>
</dbReference>
<dbReference type="PROSITE" id="PS50042">
    <property type="entry name" value="CNMP_BINDING_3"/>
    <property type="match status" value="3"/>
</dbReference>
<feature type="non-terminal residue" evidence="3">
    <location>
        <position position="1268"/>
    </location>
</feature>
<dbReference type="PANTHER" id="PTHR10217">
    <property type="entry name" value="VOLTAGE AND LIGAND GATED POTASSIUM CHANNEL"/>
    <property type="match status" value="1"/>
</dbReference>
<dbReference type="Pfam" id="PF00027">
    <property type="entry name" value="cNMP_binding"/>
    <property type="match status" value="2"/>
</dbReference>
<dbReference type="PANTHER" id="PTHR10217:SF435">
    <property type="entry name" value="POTASSIUM VOLTAGE-GATED CHANNEL PROTEIN EAG"/>
    <property type="match status" value="1"/>
</dbReference>
<dbReference type="SMART" id="SM00100">
    <property type="entry name" value="cNMP"/>
    <property type="match status" value="3"/>
</dbReference>
<dbReference type="Gene3D" id="2.60.120.10">
    <property type="entry name" value="Jelly Rolls"/>
    <property type="match status" value="4"/>
</dbReference>
<organism evidence="3 4">
    <name type="scientific">Polarella glacialis</name>
    <name type="common">Dinoflagellate</name>
    <dbReference type="NCBI Taxonomy" id="89957"/>
    <lineage>
        <taxon>Eukaryota</taxon>
        <taxon>Sar</taxon>
        <taxon>Alveolata</taxon>
        <taxon>Dinophyceae</taxon>
        <taxon>Suessiales</taxon>
        <taxon>Suessiaceae</taxon>
        <taxon>Polarella</taxon>
    </lineage>
</organism>
<evidence type="ECO:0000256" key="1">
    <source>
        <dbReference type="SAM" id="MobiDB-lite"/>
    </source>
</evidence>
<evidence type="ECO:0000313" key="4">
    <source>
        <dbReference type="Proteomes" id="UP000654075"/>
    </source>
</evidence>
<dbReference type="CDD" id="cd00038">
    <property type="entry name" value="CAP_ED"/>
    <property type="match status" value="3"/>
</dbReference>
<feature type="domain" description="Cyclic nucleotide-binding" evidence="2">
    <location>
        <begin position="560"/>
        <end position="659"/>
    </location>
</feature>
<dbReference type="SUPFAM" id="SSF51206">
    <property type="entry name" value="cAMP-binding domain-like"/>
    <property type="match status" value="4"/>
</dbReference>
<dbReference type="GO" id="GO:0042391">
    <property type="term" value="P:regulation of membrane potential"/>
    <property type="evidence" value="ECO:0007669"/>
    <property type="project" value="TreeGrafter"/>
</dbReference>
<dbReference type="GO" id="GO:0005249">
    <property type="term" value="F:voltage-gated potassium channel activity"/>
    <property type="evidence" value="ECO:0007669"/>
    <property type="project" value="TreeGrafter"/>
</dbReference>
<feature type="region of interest" description="Disordered" evidence="1">
    <location>
        <begin position="713"/>
        <end position="734"/>
    </location>
</feature>
<dbReference type="Proteomes" id="UP000654075">
    <property type="component" value="Unassembled WGS sequence"/>
</dbReference>
<evidence type="ECO:0000259" key="2">
    <source>
        <dbReference type="PROSITE" id="PS50042"/>
    </source>
</evidence>
<evidence type="ECO:0000313" key="3">
    <source>
        <dbReference type="EMBL" id="CAE8617530.1"/>
    </source>
</evidence>
<reference evidence="3" key="1">
    <citation type="submission" date="2021-02" db="EMBL/GenBank/DDBJ databases">
        <authorList>
            <person name="Dougan E. K."/>
            <person name="Rhodes N."/>
            <person name="Thang M."/>
            <person name="Chan C."/>
        </authorList>
    </citation>
    <scope>NUCLEOTIDE SEQUENCE</scope>
</reference>
<dbReference type="InterPro" id="IPR018490">
    <property type="entry name" value="cNMP-bd_dom_sf"/>
</dbReference>
<accession>A0A813FXM9</accession>
<sequence length="1268" mass="139086">MDYLFLTPPDVQTKIEVTFENRTIITLGGNEAFGQEVVFGIAKRFVFGARVASGSAGALWVVPRAVIQSLLQRDAHREDSRLLKKRAHDSVVSVVRNWHCRPSTHIQLKLFATAGYDFKAALIQSMELELCPAGTVICKEMQSQSMLALCVFRGEAIASSKDFPTFQVRLSHAVGTSAWASWWGLFELLAACRTWMSEVTAVTDCLMWRLSAEALKKLRKQFPMEIRMLDKVALEHLRLLQPLAPRFDQAPLFSGCNPDFIKVLEAAVFQRICMSGKVVLEEDHKGNELIFIASGRLQRHRGTSEKDDDTIEAGSFFGEVGALGIRALKAPAVVCDSLCDLRVIPGAVLVDALARHPEEVPRFVKLLESNGNGIKFVTNLYEINLFEQFSPEFLKQVVMAATRHVVLRGQYLLKKGDEPEDLIILTHGSVSFENDGEDGVSERSAPAVFASMAVLKDNARMPVSVLTQDLCCFLRVKASSIANLLLSLPPEDRRVMEELARTEASEIKFAMSGQKDFKSKIKYAMSRQGGTRFGLQVKEHDVLELDLEEEEAISELLAKFFEGSEQGFMDALRRGMEKRKYSHGTEILRQGAEGDFAILMHEGSGLVEVNGVRVGEVQAGSLIGEAVLLGNAQTRTATVRASGDVTAFSLSQSVVLKALDNYPQEQVRLEQMMKLRELTNKVLAPEPGSSPNAKSVGFRHTVVMPRHTIHNFQKHRRYSGGKSQTQKELSVPEGDSVWNVQSLRRGTLRQESSEFKGSGSKEFARRGSSHTLDEHGGGSSSCPISDWGRRGSSSRALDEQSESGDNSNHKNNNNTSASFFLDAWEQSFGEAQGRCATAPHELVAATPLAVAALPSSAPSSDKGRGFSRGQKNACNKWLRRRVERIREAPALREARQTFAGEMTPLLPPSMGYLEAGTHLPELGGATYRDSPTKAQQPAWRVRLKRATGVYGARSGEAQPSHGGSPSDQSPEICDLIEALLAPRSPQKDRFIRFELPAAERHAEDQLAACFLLAQAAGTAAEVLSGAGTALQREAASSSRQLEEKFAEDAEETSVARAGRCLVSVCRGLGAALVGLAAALTAEVMIPLQDMQKTLETQHHRRRGELLHLEQHEAVCSSSLVESFHRKDKASGELHERLRERESSSKGKPKALRWLLNPTRAKSESKLQHAAHVQTAAVEELASRADQVSVARLQRDRSAGAWHEMLVQAAASREELLVTSLGSCASAWDEGAEEIKELAAQLRRALSSEGAQSEVSFGAALMRSTSPRS</sequence>
<proteinExistence type="predicted"/>
<feature type="domain" description="Cyclic nucleotide-binding" evidence="2">
    <location>
        <begin position="385"/>
        <end position="502"/>
    </location>
</feature>
<feature type="domain" description="Cyclic nucleotide-binding" evidence="2">
    <location>
        <begin position="252"/>
        <end position="344"/>
    </location>
</feature>
<dbReference type="OrthoDB" id="487888at2759"/>
<dbReference type="GO" id="GO:0005886">
    <property type="term" value="C:plasma membrane"/>
    <property type="evidence" value="ECO:0007669"/>
    <property type="project" value="TreeGrafter"/>
</dbReference>
<dbReference type="InterPro" id="IPR014710">
    <property type="entry name" value="RmlC-like_jellyroll"/>
</dbReference>
<dbReference type="InterPro" id="IPR000595">
    <property type="entry name" value="cNMP-bd_dom"/>
</dbReference>
<dbReference type="AlphaFoldDB" id="A0A813FXM9"/>
<keyword evidence="4" id="KW-1185">Reference proteome</keyword>
<comment type="caution">
    <text evidence="3">The sequence shown here is derived from an EMBL/GenBank/DDBJ whole genome shotgun (WGS) entry which is preliminary data.</text>
</comment>
<name>A0A813FXM9_POLGL</name>